<feature type="compositionally biased region" description="Polar residues" evidence="1">
    <location>
        <begin position="1"/>
        <end position="20"/>
    </location>
</feature>
<feature type="region of interest" description="Disordered" evidence="1">
    <location>
        <begin position="1"/>
        <end position="37"/>
    </location>
</feature>
<evidence type="ECO:0000313" key="2">
    <source>
        <dbReference type="EMBL" id="CCM06799.1"/>
    </source>
</evidence>
<name>J4H5I5_9APHY</name>
<proteinExistence type="predicted"/>
<dbReference type="EMBL" id="HE797508">
    <property type="protein sequence ID" value="CCM06799.1"/>
    <property type="molecule type" value="Genomic_DNA"/>
</dbReference>
<reference evidence="2 3" key="1">
    <citation type="journal article" date="2012" name="Appl. Environ. Microbiol.">
        <title>Short-read sequencing for genomic analysis of the brown rot fungus Fibroporia radiculosa.</title>
        <authorList>
            <person name="Tang J.D."/>
            <person name="Perkins A.D."/>
            <person name="Sonstegard T.S."/>
            <person name="Schroeder S.G."/>
            <person name="Burgess S.C."/>
            <person name="Diehl S.V."/>
        </authorList>
    </citation>
    <scope>NUCLEOTIDE SEQUENCE [LARGE SCALE GENOMIC DNA]</scope>
    <source>
        <strain evidence="2 3">TFFH 294</strain>
    </source>
</reference>
<dbReference type="AlphaFoldDB" id="J4H5I5"/>
<protein>
    <submittedName>
        <fullName evidence="2">Uncharacterized protein</fullName>
    </submittedName>
</protein>
<gene>
    <name evidence="2" type="ORF">FIBRA_09099</name>
</gene>
<evidence type="ECO:0000256" key="1">
    <source>
        <dbReference type="SAM" id="MobiDB-lite"/>
    </source>
</evidence>
<dbReference type="Proteomes" id="UP000006352">
    <property type="component" value="Unassembled WGS sequence"/>
</dbReference>
<organism evidence="2 3">
    <name type="scientific">Fibroporia radiculosa</name>
    <dbReference type="NCBI Taxonomy" id="599839"/>
    <lineage>
        <taxon>Eukaryota</taxon>
        <taxon>Fungi</taxon>
        <taxon>Dikarya</taxon>
        <taxon>Basidiomycota</taxon>
        <taxon>Agaricomycotina</taxon>
        <taxon>Agaricomycetes</taxon>
        <taxon>Polyporales</taxon>
        <taxon>Fibroporiaceae</taxon>
        <taxon>Fibroporia</taxon>
    </lineage>
</organism>
<dbReference type="HOGENOM" id="CLU_113376_0_0_1"/>
<sequence length="150" mass="16412">MNTLSSPNPDSPATASTDSPNMPPLASDVSDNSSFDHTPNLQLLANVSNDNIIQRPSTNVIQSWQSISFDTSISIQDVDLLERVLPHFPGAYADLVTRPPMGVPIDGNPAFGLQRISTTMADVLRTAEPVGNWNSADKEWEEDTWEYLLT</sequence>
<dbReference type="InParanoid" id="J4H5I5"/>
<evidence type="ECO:0000313" key="3">
    <source>
        <dbReference type="Proteomes" id="UP000006352"/>
    </source>
</evidence>
<accession>J4H5I5</accession>
<keyword evidence="3" id="KW-1185">Reference proteome</keyword>
<dbReference type="RefSeq" id="XP_012176820.1">
    <property type="nucleotide sequence ID" value="XM_012321430.1"/>
</dbReference>
<dbReference type="GeneID" id="24101699"/>